<comment type="caution">
    <text evidence="2">The sequence shown here is derived from an EMBL/GenBank/DDBJ whole genome shotgun (WGS) entry which is preliminary data.</text>
</comment>
<dbReference type="Proteomes" id="UP000434172">
    <property type="component" value="Unassembled WGS sequence"/>
</dbReference>
<dbReference type="EMBL" id="WOWK01000149">
    <property type="protein sequence ID" value="KAF0316760.1"/>
    <property type="molecule type" value="Genomic_DNA"/>
</dbReference>
<proteinExistence type="predicted"/>
<dbReference type="Gene3D" id="1.20.5.170">
    <property type="match status" value="1"/>
</dbReference>
<keyword evidence="3" id="KW-1185">Reference proteome</keyword>
<protein>
    <recommendedName>
        <fullName evidence="4">BZIP domain-containing protein</fullName>
    </recommendedName>
</protein>
<organism evidence="2 3">
    <name type="scientific">Colletotrichum asianum</name>
    <dbReference type="NCBI Taxonomy" id="702518"/>
    <lineage>
        <taxon>Eukaryota</taxon>
        <taxon>Fungi</taxon>
        <taxon>Dikarya</taxon>
        <taxon>Ascomycota</taxon>
        <taxon>Pezizomycotina</taxon>
        <taxon>Sordariomycetes</taxon>
        <taxon>Hypocreomycetidae</taxon>
        <taxon>Glomerellales</taxon>
        <taxon>Glomerellaceae</taxon>
        <taxon>Colletotrichum</taxon>
        <taxon>Colletotrichum gloeosporioides species complex</taxon>
    </lineage>
</organism>
<feature type="compositionally biased region" description="Polar residues" evidence="1">
    <location>
        <begin position="387"/>
        <end position="398"/>
    </location>
</feature>
<feature type="compositionally biased region" description="Low complexity" evidence="1">
    <location>
        <begin position="314"/>
        <end position="326"/>
    </location>
</feature>
<reference evidence="2 3" key="1">
    <citation type="submission" date="2019-12" db="EMBL/GenBank/DDBJ databases">
        <title>A genome sequence resource for the geographically widespread anthracnose pathogen Colletotrichum asianum.</title>
        <authorList>
            <person name="Meng Y."/>
        </authorList>
    </citation>
    <scope>NUCLEOTIDE SEQUENCE [LARGE SCALE GENOMIC DNA]</scope>
    <source>
        <strain evidence="2 3">ICMP 18580</strain>
    </source>
</reference>
<feature type="region of interest" description="Disordered" evidence="1">
    <location>
        <begin position="123"/>
        <end position="166"/>
    </location>
</feature>
<accession>A0A8H3VZH2</accession>
<gene>
    <name evidence="2" type="ORF">GQ607_016026</name>
</gene>
<feature type="region of interest" description="Disordered" evidence="1">
    <location>
        <begin position="258"/>
        <end position="414"/>
    </location>
</feature>
<sequence>MARRLEAKPGLEMNKNLRPSRECIREACENCREKKAKVYGLLLRSLPGPITSMLLSSATEQSRVRDALQAEINALKDAQCHKDAVIAALSVPGQSMDVLQRLWAGEPLQSIYESVRYRERSFEPMGSAADESQVPLVSAEPPPNVSTDSSSSTPTQALSSPHPSLKHTENAMFENWGTSGHGEEMSCDTKLASVSFAGQNDSSLHSYQGFADWAYDETSMGDWSNFGAVSLDSHPNIPFGDLTTIPHFDASSQHFQNELSANDPDCSRKPSSSAQDNQTSFSNCSSIESMLWSGSGDVSSPSSDHSRTHPIPSPIVSPITISSTVSRPASRDVVHKPLGKNPFRPPLRKQTPNGEVPLQPQADKQTMDKKTLFSRAPSVAEDGMQASREQSAYLSDSSQSRERHRTASARSYRKQKEQIEFMQTVKIDVEIRNEELKKEHAQLWHEVIAAKNALMGHADCKHPTINAWVQAEAASFVRDGVNGHGHKAGAWPIGRHD</sequence>
<dbReference type="AlphaFoldDB" id="A0A8H3VZH2"/>
<evidence type="ECO:0000313" key="3">
    <source>
        <dbReference type="Proteomes" id="UP000434172"/>
    </source>
</evidence>
<feature type="compositionally biased region" description="Low complexity" evidence="1">
    <location>
        <begin position="149"/>
        <end position="161"/>
    </location>
</feature>
<evidence type="ECO:0000313" key="2">
    <source>
        <dbReference type="EMBL" id="KAF0316760.1"/>
    </source>
</evidence>
<name>A0A8H3VZH2_9PEZI</name>
<evidence type="ECO:0008006" key="4">
    <source>
        <dbReference type="Google" id="ProtNLM"/>
    </source>
</evidence>
<feature type="compositionally biased region" description="Low complexity" evidence="1">
    <location>
        <begin position="293"/>
        <end position="303"/>
    </location>
</feature>
<feature type="compositionally biased region" description="Basic residues" evidence="1">
    <location>
        <begin position="402"/>
        <end position="413"/>
    </location>
</feature>
<evidence type="ECO:0000256" key="1">
    <source>
        <dbReference type="SAM" id="MobiDB-lite"/>
    </source>
</evidence>
<feature type="compositionally biased region" description="Polar residues" evidence="1">
    <location>
        <begin position="269"/>
        <end position="288"/>
    </location>
</feature>
<dbReference type="OrthoDB" id="2943660at2759"/>